<keyword evidence="2" id="KW-0808">Transferase</keyword>
<keyword evidence="5" id="KW-0863">Zinc-finger</keyword>
<organism evidence="10 11">
    <name type="scientific">Ladona fulva</name>
    <name type="common">Scarce chaser dragonfly</name>
    <name type="synonym">Libellula fulva</name>
    <dbReference type="NCBI Taxonomy" id="123851"/>
    <lineage>
        <taxon>Eukaryota</taxon>
        <taxon>Metazoa</taxon>
        <taxon>Ecdysozoa</taxon>
        <taxon>Arthropoda</taxon>
        <taxon>Hexapoda</taxon>
        <taxon>Insecta</taxon>
        <taxon>Pterygota</taxon>
        <taxon>Palaeoptera</taxon>
        <taxon>Odonata</taxon>
        <taxon>Epiprocta</taxon>
        <taxon>Anisoptera</taxon>
        <taxon>Libelluloidea</taxon>
        <taxon>Libellulidae</taxon>
        <taxon>Ladona</taxon>
    </lineage>
</organism>
<dbReference type="EMBL" id="KZ308837">
    <property type="protein sequence ID" value="KAG8234675.1"/>
    <property type="molecule type" value="Genomic_DNA"/>
</dbReference>
<feature type="region of interest" description="Disordered" evidence="8">
    <location>
        <begin position="420"/>
        <end position="502"/>
    </location>
</feature>
<reference evidence="10" key="2">
    <citation type="submission" date="2017-10" db="EMBL/GenBank/DDBJ databases">
        <title>Ladona fulva Genome sequencing and assembly.</title>
        <authorList>
            <person name="Murali S."/>
            <person name="Richards S."/>
            <person name="Bandaranaike D."/>
            <person name="Bellair M."/>
            <person name="Blankenburg K."/>
            <person name="Chao H."/>
            <person name="Dinh H."/>
            <person name="Doddapaneni H."/>
            <person name="Dugan-Rocha S."/>
            <person name="Elkadiri S."/>
            <person name="Gnanaolivu R."/>
            <person name="Hernandez B."/>
            <person name="Skinner E."/>
            <person name="Javaid M."/>
            <person name="Lee S."/>
            <person name="Li M."/>
            <person name="Ming W."/>
            <person name="Munidasa M."/>
            <person name="Muniz J."/>
            <person name="Nguyen L."/>
            <person name="Hughes D."/>
            <person name="Osuji N."/>
            <person name="Pu L.-L."/>
            <person name="Puazo M."/>
            <person name="Qu C."/>
            <person name="Quiroz J."/>
            <person name="Raj R."/>
            <person name="Weissenberger G."/>
            <person name="Xin Y."/>
            <person name="Zou X."/>
            <person name="Han Y."/>
            <person name="Worley K."/>
            <person name="Muzny D."/>
            <person name="Gibbs R."/>
        </authorList>
    </citation>
    <scope>NUCLEOTIDE SEQUENCE</scope>
    <source>
        <strain evidence="10">Sampled in the wild</strain>
    </source>
</reference>
<protein>
    <recommendedName>
        <fullName evidence="9">RING-type domain-containing protein</fullName>
    </recommendedName>
</protein>
<keyword evidence="7" id="KW-0862">Zinc</keyword>
<dbReference type="GO" id="GO:0016740">
    <property type="term" value="F:transferase activity"/>
    <property type="evidence" value="ECO:0007669"/>
    <property type="project" value="UniProtKB-KW"/>
</dbReference>
<evidence type="ECO:0000259" key="9">
    <source>
        <dbReference type="PROSITE" id="PS51873"/>
    </source>
</evidence>
<keyword evidence="4" id="KW-0677">Repeat</keyword>
<evidence type="ECO:0000256" key="4">
    <source>
        <dbReference type="ARBA" id="ARBA00022737"/>
    </source>
</evidence>
<dbReference type="OrthoDB" id="10009520at2759"/>
<gene>
    <name evidence="10" type="ORF">J437_LFUL015153</name>
</gene>
<evidence type="ECO:0000256" key="7">
    <source>
        <dbReference type="ARBA" id="ARBA00022833"/>
    </source>
</evidence>
<evidence type="ECO:0000256" key="8">
    <source>
        <dbReference type="SAM" id="MobiDB-lite"/>
    </source>
</evidence>
<dbReference type="PANTHER" id="PTHR22770">
    <property type="entry name" value="UBIQUITIN CONJUGATING ENZYME 7 INTERACTING PROTEIN-RELATED"/>
    <property type="match status" value="1"/>
</dbReference>
<dbReference type="Proteomes" id="UP000792457">
    <property type="component" value="Unassembled WGS sequence"/>
</dbReference>
<dbReference type="InterPro" id="IPR044066">
    <property type="entry name" value="TRIAD_supradom"/>
</dbReference>
<dbReference type="CDD" id="cd20339">
    <property type="entry name" value="BRcat_RBR_RNF216"/>
    <property type="match status" value="1"/>
</dbReference>
<accession>A0A8K0KJ75</accession>
<dbReference type="InterPro" id="IPR047545">
    <property type="entry name" value="BRcat_RBR_RNF216"/>
</dbReference>
<reference evidence="10" key="1">
    <citation type="submission" date="2013-04" db="EMBL/GenBank/DDBJ databases">
        <authorList>
            <person name="Qu J."/>
            <person name="Murali S.C."/>
            <person name="Bandaranaike D."/>
            <person name="Bellair M."/>
            <person name="Blankenburg K."/>
            <person name="Chao H."/>
            <person name="Dinh H."/>
            <person name="Doddapaneni H."/>
            <person name="Downs B."/>
            <person name="Dugan-Rocha S."/>
            <person name="Elkadiri S."/>
            <person name="Gnanaolivu R.D."/>
            <person name="Hernandez B."/>
            <person name="Javaid M."/>
            <person name="Jayaseelan J.C."/>
            <person name="Lee S."/>
            <person name="Li M."/>
            <person name="Ming W."/>
            <person name="Munidasa M."/>
            <person name="Muniz J."/>
            <person name="Nguyen L."/>
            <person name="Ongeri F."/>
            <person name="Osuji N."/>
            <person name="Pu L.-L."/>
            <person name="Puazo M."/>
            <person name="Qu C."/>
            <person name="Quiroz J."/>
            <person name="Raj R."/>
            <person name="Weissenberger G."/>
            <person name="Xin Y."/>
            <person name="Zou X."/>
            <person name="Han Y."/>
            <person name="Richards S."/>
            <person name="Worley K."/>
            <person name="Muzny D."/>
            <person name="Gibbs R."/>
        </authorList>
    </citation>
    <scope>NUCLEOTIDE SEQUENCE</scope>
    <source>
        <strain evidence="10">Sampled in the wild</strain>
    </source>
</reference>
<dbReference type="SUPFAM" id="SSF57850">
    <property type="entry name" value="RING/U-box"/>
    <property type="match status" value="2"/>
</dbReference>
<name>A0A8K0KJ75_LADFU</name>
<comment type="pathway">
    <text evidence="1">Protein modification; protein ubiquitination.</text>
</comment>
<evidence type="ECO:0000313" key="11">
    <source>
        <dbReference type="Proteomes" id="UP000792457"/>
    </source>
</evidence>
<sequence length="502" mass="58376">MEERLRREREKLAEILSKRWAIEQFLEVFPQPVDYFENPERSSDIETRFCVSYLKNCFPSVFSVHIAEVLLENNHNLVIAAFQLSRWKGLRRRTVRPKARKVEVPPRDKTSFIIETSYIENKTEIKEYISKKEARRRDYKGELLTCCCCFEEDLLPEDMSSCKDGHLFCRTCIKRDLILSRGADVVLGNGKTHFTCFYEDCKAEFCLVKLEGILASKVLRKLVQNLQTEEIKAAGIKGLETCPSCPYAAIPDPEDRIFKCLNPDCMRVTCRKCKRKDHQPLRCEEVANTQTKMRTYIENKMTEALMTCACGATMCYLCRQPVKSYSHFNEYPEIRDNKCPLFSDDRKINFNAIKLEAIKAKKEVMSKNPNVKLVHDPTLLLQRKKNDYIDEWVYVRKTSSPKIIFLVQFKVITIFTQKGQGFRTPKEQSPTEKNEETEGNKDLLKEVASGRESRLGKGVYSGGRVGKERRHRLRAFLPASTLPSQNPQRERNLQTFPTKRDR</sequence>
<evidence type="ECO:0000256" key="1">
    <source>
        <dbReference type="ARBA" id="ARBA00004906"/>
    </source>
</evidence>
<dbReference type="GO" id="GO:0008270">
    <property type="term" value="F:zinc ion binding"/>
    <property type="evidence" value="ECO:0007669"/>
    <property type="project" value="UniProtKB-KW"/>
</dbReference>
<evidence type="ECO:0000256" key="5">
    <source>
        <dbReference type="ARBA" id="ARBA00022771"/>
    </source>
</evidence>
<dbReference type="AlphaFoldDB" id="A0A8K0KJ75"/>
<evidence type="ECO:0000256" key="6">
    <source>
        <dbReference type="ARBA" id="ARBA00022786"/>
    </source>
</evidence>
<feature type="domain" description="RING-type" evidence="9">
    <location>
        <begin position="142"/>
        <end position="337"/>
    </location>
</feature>
<keyword evidence="3" id="KW-0479">Metal-binding</keyword>
<keyword evidence="6" id="KW-0833">Ubl conjugation pathway</keyword>
<keyword evidence="11" id="KW-1185">Reference proteome</keyword>
<dbReference type="InterPro" id="IPR051628">
    <property type="entry name" value="LUBAC_E3_Ligases"/>
</dbReference>
<dbReference type="PROSITE" id="PS51873">
    <property type="entry name" value="TRIAD"/>
    <property type="match status" value="1"/>
</dbReference>
<feature type="compositionally biased region" description="Basic and acidic residues" evidence="8">
    <location>
        <begin position="424"/>
        <end position="455"/>
    </location>
</feature>
<proteinExistence type="predicted"/>
<dbReference type="PANTHER" id="PTHR22770:SF47">
    <property type="entry name" value="E3 UBIQUITIN-PROTEIN LIGASE RNF216"/>
    <property type="match status" value="1"/>
</dbReference>
<evidence type="ECO:0000256" key="2">
    <source>
        <dbReference type="ARBA" id="ARBA00022679"/>
    </source>
</evidence>
<evidence type="ECO:0000313" key="10">
    <source>
        <dbReference type="EMBL" id="KAG8234675.1"/>
    </source>
</evidence>
<feature type="compositionally biased region" description="Basic and acidic residues" evidence="8">
    <location>
        <begin position="488"/>
        <end position="502"/>
    </location>
</feature>
<evidence type="ECO:0000256" key="3">
    <source>
        <dbReference type="ARBA" id="ARBA00022723"/>
    </source>
</evidence>
<comment type="caution">
    <text evidence="10">The sequence shown here is derived from an EMBL/GenBank/DDBJ whole genome shotgun (WGS) entry which is preliminary data.</text>
</comment>